<evidence type="ECO:0000256" key="1">
    <source>
        <dbReference type="SAM" id="Phobius"/>
    </source>
</evidence>
<evidence type="ECO:0000313" key="3">
    <source>
        <dbReference type="EMBL" id="GLS86973.1"/>
    </source>
</evidence>
<keyword evidence="4" id="KW-1185">Reference proteome</keyword>
<keyword evidence="1" id="KW-0472">Membrane</keyword>
<accession>A0AA37WZT6</accession>
<organism evidence="3 4">
    <name type="scientific">Cypionkella aquatica</name>
    <dbReference type="NCBI Taxonomy" id="1756042"/>
    <lineage>
        <taxon>Bacteria</taxon>
        <taxon>Pseudomonadati</taxon>
        <taxon>Pseudomonadota</taxon>
        <taxon>Alphaproteobacteria</taxon>
        <taxon>Rhodobacterales</taxon>
        <taxon>Paracoccaceae</taxon>
        <taxon>Cypionkella</taxon>
    </lineage>
</organism>
<evidence type="ECO:0000313" key="4">
    <source>
        <dbReference type="Proteomes" id="UP001157355"/>
    </source>
</evidence>
<dbReference type="EMBL" id="BSPP01000007">
    <property type="protein sequence ID" value="GLS86973.1"/>
    <property type="molecule type" value="Genomic_DNA"/>
</dbReference>
<dbReference type="Pfam" id="PF07811">
    <property type="entry name" value="TadE"/>
    <property type="match status" value="1"/>
</dbReference>
<comment type="caution">
    <text evidence="3">The sequence shown here is derived from an EMBL/GenBank/DDBJ whole genome shotgun (WGS) entry which is preliminary data.</text>
</comment>
<dbReference type="InterPro" id="IPR012495">
    <property type="entry name" value="TadE-like_dom"/>
</dbReference>
<reference evidence="3 4" key="1">
    <citation type="journal article" date="2014" name="Int. J. Syst. Evol. Microbiol.">
        <title>Complete genome sequence of Corynebacterium casei LMG S-19264T (=DSM 44701T), isolated from a smear-ripened cheese.</title>
        <authorList>
            <consortium name="US DOE Joint Genome Institute (JGI-PGF)"/>
            <person name="Walter F."/>
            <person name="Albersmeier A."/>
            <person name="Kalinowski J."/>
            <person name="Ruckert C."/>
        </authorList>
    </citation>
    <scope>NUCLEOTIDE SEQUENCE [LARGE SCALE GENOMIC DNA]</scope>
    <source>
        <strain evidence="3 4">NBRC 111766</strain>
    </source>
</reference>
<keyword evidence="1" id="KW-0812">Transmembrane</keyword>
<keyword evidence="1" id="KW-1133">Transmembrane helix</keyword>
<dbReference type="RefSeq" id="WP_284325155.1">
    <property type="nucleotide sequence ID" value="NZ_BSPP01000007.1"/>
</dbReference>
<feature type="domain" description="TadE-like" evidence="2">
    <location>
        <begin position="21"/>
        <end position="61"/>
    </location>
</feature>
<protein>
    <recommendedName>
        <fullName evidence="2">TadE-like domain-containing protein</fullName>
    </recommendedName>
</protein>
<evidence type="ECO:0000259" key="2">
    <source>
        <dbReference type="Pfam" id="PF07811"/>
    </source>
</evidence>
<feature type="transmembrane region" description="Helical" evidence="1">
    <location>
        <begin position="21"/>
        <end position="42"/>
    </location>
</feature>
<dbReference type="AlphaFoldDB" id="A0AA37WZT6"/>
<proteinExistence type="predicted"/>
<sequence>MTRPISRIITRLRDAFRREDGTAALEFVISVPLLLMIFMASFESGLMMTRKIMLEQSVDRTMRELRLGHYPLADAALLKTEICNRTVIFKDCNANILIEMTRVSTSTWVMPSTGVQCVDRAEDVQPVTALQIGQQNDVMLVRVCIVQDAMFPTTGIGLGLPKDGKGGYGVVAVSAFVTEPT</sequence>
<dbReference type="Proteomes" id="UP001157355">
    <property type="component" value="Unassembled WGS sequence"/>
</dbReference>
<gene>
    <name evidence="3" type="ORF">GCM10010873_19470</name>
</gene>
<name>A0AA37WZT6_9RHOB</name>